<evidence type="ECO:0000256" key="3">
    <source>
        <dbReference type="ARBA" id="ARBA00023163"/>
    </source>
</evidence>
<evidence type="ECO:0000259" key="4">
    <source>
        <dbReference type="PROSITE" id="PS50937"/>
    </source>
</evidence>
<keyword evidence="1" id="KW-0805">Transcription regulation</keyword>
<proteinExistence type="predicted"/>
<dbReference type="InterPro" id="IPR047057">
    <property type="entry name" value="MerR_fam"/>
</dbReference>
<name>A0A1S1HQR6_PROST</name>
<dbReference type="InterPro" id="IPR000551">
    <property type="entry name" value="MerR-type_HTH_dom"/>
</dbReference>
<dbReference type="GO" id="GO:0003677">
    <property type="term" value="F:DNA binding"/>
    <property type="evidence" value="ECO:0007669"/>
    <property type="project" value="UniProtKB-KW"/>
</dbReference>
<accession>A0A1S1HQR6</accession>
<dbReference type="Pfam" id="PF09278">
    <property type="entry name" value="MerR-DNA-bind"/>
    <property type="match status" value="1"/>
</dbReference>
<feature type="domain" description="HTH merR-type" evidence="4">
    <location>
        <begin position="4"/>
        <end position="73"/>
    </location>
</feature>
<dbReference type="PANTHER" id="PTHR30204:SF97">
    <property type="entry name" value="MERR FAMILY REGULATORY PROTEIN"/>
    <property type="match status" value="1"/>
</dbReference>
<dbReference type="GO" id="GO:0003700">
    <property type="term" value="F:DNA-binding transcription factor activity"/>
    <property type="evidence" value="ECO:0007669"/>
    <property type="project" value="InterPro"/>
</dbReference>
<evidence type="ECO:0000256" key="1">
    <source>
        <dbReference type="ARBA" id="ARBA00023015"/>
    </source>
</evidence>
<dbReference type="InterPro" id="IPR009061">
    <property type="entry name" value="DNA-bd_dom_put_sf"/>
</dbReference>
<organism evidence="5 6">
    <name type="scientific">Providencia stuartii</name>
    <dbReference type="NCBI Taxonomy" id="588"/>
    <lineage>
        <taxon>Bacteria</taxon>
        <taxon>Pseudomonadati</taxon>
        <taxon>Pseudomonadota</taxon>
        <taxon>Gammaproteobacteria</taxon>
        <taxon>Enterobacterales</taxon>
        <taxon>Morganellaceae</taxon>
        <taxon>Providencia</taxon>
    </lineage>
</organism>
<dbReference type="PROSITE" id="PS50937">
    <property type="entry name" value="HTH_MERR_2"/>
    <property type="match status" value="1"/>
</dbReference>
<dbReference type="Proteomes" id="UP000179588">
    <property type="component" value="Unassembled WGS sequence"/>
</dbReference>
<dbReference type="SMART" id="SM00422">
    <property type="entry name" value="HTH_MERR"/>
    <property type="match status" value="1"/>
</dbReference>
<dbReference type="OrthoDB" id="9802039at2"/>
<dbReference type="RefSeq" id="WP_070928663.1">
    <property type="nucleotide sequence ID" value="NZ_VAUE01000012.1"/>
</dbReference>
<dbReference type="Pfam" id="PF00376">
    <property type="entry name" value="MerR"/>
    <property type="match status" value="1"/>
</dbReference>
<gene>
    <name evidence="5" type="ORF">A3Q29_19965</name>
</gene>
<sequence length="138" mass="15714">MVDELDISEVSELSGLPASTLRYYEERGLIKSIGRKGLKRVYHAKDVMTRLSLISLGREAQFTLDEINVMLNKEKGPSIERLHLQAKASELQNTIDNLMTLKNALLHIANCPEEDHLLCPKFQKIMSIGLRNNRKLNK</sequence>
<comment type="caution">
    <text evidence="5">The sequence shown here is derived from an EMBL/GenBank/DDBJ whole genome shotgun (WGS) entry which is preliminary data.</text>
</comment>
<dbReference type="Gene3D" id="1.10.1660.10">
    <property type="match status" value="1"/>
</dbReference>
<dbReference type="EMBL" id="LVIE01000172">
    <property type="protein sequence ID" value="OHT23751.1"/>
    <property type="molecule type" value="Genomic_DNA"/>
</dbReference>
<protein>
    <submittedName>
        <fullName evidence="5">Transcriptional regulator</fullName>
    </submittedName>
</protein>
<reference evidence="5 6" key="1">
    <citation type="submission" date="2016-03" db="EMBL/GenBank/DDBJ databases">
        <title>Genome sequence of Providencia stuartii strain, isolated from the salivary glands of larval Lucilia sericata.</title>
        <authorList>
            <person name="Yuan Y."/>
            <person name="Zhang Y."/>
            <person name="Fu S."/>
            <person name="Crippen T.L."/>
            <person name="Visi D."/>
            <person name="Benbow M.E."/>
            <person name="Allen M."/>
            <person name="Tomberlin J.K."/>
            <person name="Sze S.-H."/>
            <person name="Tarone A.M."/>
        </authorList>
    </citation>
    <scope>NUCLEOTIDE SEQUENCE [LARGE SCALE GENOMIC DNA]</scope>
    <source>
        <strain evidence="5 6">Crippen</strain>
    </source>
</reference>
<dbReference type="CDD" id="cd04781">
    <property type="entry name" value="HTH_MerR-like_sg6"/>
    <property type="match status" value="1"/>
</dbReference>
<keyword evidence="2" id="KW-0238">DNA-binding</keyword>
<dbReference type="AlphaFoldDB" id="A0A1S1HQR6"/>
<dbReference type="SUPFAM" id="SSF46955">
    <property type="entry name" value="Putative DNA-binding domain"/>
    <property type="match status" value="1"/>
</dbReference>
<dbReference type="InterPro" id="IPR015358">
    <property type="entry name" value="Tscrpt_reg_MerR_DNA-bd"/>
</dbReference>
<keyword evidence="6" id="KW-1185">Reference proteome</keyword>
<evidence type="ECO:0000256" key="2">
    <source>
        <dbReference type="ARBA" id="ARBA00023125"/>
    </source>
</evidence>
<dbReference type="PANTHER" id="PTHR30204">
    <property type="entry name" value="REDOX-CYCLING DRUG-SENSING TRANSCRIPTIONAL ACTIVATOR SOXR"/>
    <property type="match status" value="1"/>
</dbReference>
<keyword evidence="3" id="KW-0804">Transcription</keyword>
<evidence type="ECO:0000313" key="6">
    <source>
        <dbReference type="Proteomes" id="UP000179588"/>
    </source>
</evidence>
<evidence type="ECO:0000313" key="5">
    <source>
        <dbReference type="EMBL" id="OHT23751.1"/>
    </source>
</evidence>